<dbReference type="Pfam" id="PF11137">
    <property type="entry name" value="DUF2909"/>
    <property type="match status" value="1"/>
</dbReference>
<organism evidence="3 5">
    <name type="scientific">Halomonas ventosae</name>
    <dbReference type="NCBI Taxonomy" id="229007"/>
    <lineage>
        <taxon>Bacteria</taxon>
        <taxon>Pseudomonadati</taxon>
        <taxon>Pseudomonadota</taxon>
        <taxon>Gammaproteobacteria</taxon>
        <taxon>Oceanospirillales</taxon>
        <taxon>Halomonadaceae</taxon>
        <taxon>Halomonas</taxon>
    </lineage>
</organism>
<keyword evidence="1" id="KW-0812">Transmembrane</keyword>
<dbReference type="Proteomes" id="UP000295212">
    <property type="component" value="Unassembled WGS sequence"/>
</dbReference>
<evidence type="ECO:0000313" key="6">
    <source>
        <dbReference type="Proteomes" id="UP000295212"/>
    </source>
</evidence>
<dbReference type="EMBL" id="SNZJ01000027">
    <property type="protein sequence ID" value="TDR50279.1"/>
    <property type="molecule type" value="Genomic_DNA"/>
</dbReference>
<evidence type="ECO:0000313" key="3">
    <source>
        <dbReference type="EMBL" id="PRY71342.1"/>
    </source>
</evidence>
<sequence length="64" mass="6841">MLLKISIALVFLAMVTSLAVGAGFLVRDGSRSRRVLISLKVRVALATLLLALLGYGFYFGDLGL</sequence>
<keyword evidence="1" id="KW-1133">Transmembrane helix</keyword>
<protein>
    <recommendedName>
        <fullName evidence="2">Cyclic nucleotide-binding domain-containing protein</fullName>
    </recommendedName>
</protein>
<dbReference type="RefSeq" id="WP_106230975.1">
    <property type="nucleotide sequence ID" value="NZ_PVTM01000008.1"/>
</dbReference>
<evidence type="ECO:0000313" key="5">
    <source>
        <dbReference type="Proteomes" id="UP000239896"/>
    </source>
</evidence>
<keyword evidence="1" id="KW-0472">Membrane</keyword>
<evidence type="ECO:0000259" key="2">
    <source>
        <dbReference type="PROSITE" id="PS50042"/>
    </source>
</evidence>
<dbReference type="InterPro" id="IPR021313">
    <property type="entry name" value="DUF2909"/>
</dbReference>
<dbReference type="EMBL" id="PVTM01000008">
    <property type="protein sequence ID" value="PRY71342.1"/>
    <property type="molecule type" value="Genomic_DNA"/>
</dbReference>
<dbReference type="Proteomes" id="UP000239896">
    <property type="component" value="Unassembled WGS sequence"/>
</dbReference>
<evidence type="ECO:0000313" key="4">
    <source>
        <dbReference type="EMBL" id="TDR50279.1"/>
    </source>
</evidence>
<dbReference type="InterPro" id="IPR000595">
    <property type="entry name" value="cNMP-bd_dom"/>
</dbReference>
<keyword evidence="5" id="KW-1185">Reference proteome</keyword>
<dbReference type="AlphaFoldDB" id="A0A2T0VM39"/>
<comment type="caution">
    <text evidence="3">The sequence shown here is derived from an EMBL/GenBank/DDBJ whole genome shotgun (WGS) entry which is preliminary data.</text>
</comment>
<proteinExistence type="predicted"/>
<dbReference type="PROSITE" id="PS50042">
    <property type="entry name" value="CNMP_BINDING_3"/>
    <property type="match status" value="1"/>
</dbReference>
<gene>
    <name evidence="3" type="ORF">BCL64_108102</name>
    <name evidence="4" type="ORF">DFP85_12740</name>
</gene>
<feature type="transmembrane region" description="Helical" evidence="1">
    <location>
        <begin position="6"/>
        <end position="27"/>
    </location>
</feature>
<dbReference type="OrthoDB" id="6121272at2"/>
<evidence type="ECO:0000256" key="1">
    <source>
        <dbReference type="SAM" id="Phobius"/>
    </source>
</evidence>
<feature type="domain" description="Cyclic nucleotide-binding" evidence="2">
    <location>
        <begin position="25"/>
        <end position="64"/>
    </location>
</feature>
<accession>A0A2T0VM39</accession>
<reference evidence="4 6" key="2">
    <citation type="submission" date="2019-03" db="EMBL/GenBank/DDBJ databases">
        <title>Genomic Encyclopedia of Type Strains, Phase III (KMG-III): the genomes of soil and plant-associated and newly described type strains.</title>
        <authorList>
            <person name="Whitman W."/>
        </authorList>
    </citation>
    <scope>NUCLEOTIDE SEQUENCE [LARGE SCALE GENOMIC DNA]</scope>
    <source>
        <strain evidence="4 6">CECT 5797</strain>
    </source>
</reference>
<reference evidence="3 5" key="1">
    <citation type="submission" date="2018-03" db="EMBL/GenBank/DDBJ databases">
        <title>Comparative analysis of microorganisms from saline springs in Andes Mountain Range, Colombia.</title>
        <authorList>
            <person name="Rubin E."/>
        </authorList>
    </citation>
    <scope>NUCLEOTIDE SEQUENCE [LARGE SCALE GENOMIC DNA]</scope>
    <source>
        <strain evidence="3 5">USBA 854</strain>
    </source>
</reference>
<feature type="transmembrane region" description="Helical" evidence="1">
    <location>
        <begin position="39"/>
        <end position="58"/>
    </location>
</feature>
<name>A0A2T0VM39_9GAMM</name>